<dbReference type="Proteomes" id="UP000069940">
    <property type="component" value="Unassembled WGS sequence"/>
</dbReference>
<dbReference type="InterPro" id="IPR036397">
    <property type="entry name" value="RNaseH_sf"/>
</dbReference>
<accession>A0ABM1YWH6</accession>
<evidence type="ECO:0000259" key="1">
    <source>
        <dbReference type="PROSITE" id="PS50878"/>
    </source>
</evidence>
<feature type="domain" description="Reverse transcriptase" evidence="1">
    <location>
        <begin position="1"/>
        <end position="124"/>
    </location>
</feature>
<evidence type="ECO:0000259" key="2">
    <source>
        <dbReference type="PROSITE" id="PS50879"/>
    </source>
</evidence>
<dbReference type="Gene3D" id="3.30.420.10">
    <property type="entry name" value="Ribonuclease H-like superfamily/Ribonuclease H"/>
    <property type="match status" value="1"/>
</dbReference>
<dbReference type="SUPFAM" id="SSF56672">
    <property type="entry name" value="DNA/RNA polymerases"/>
    <property type="match status" value="1"/>
</dbReference>
<keyword evidence="4" id="KW-1185">Reference proteome</keyword>
<evidence type="ECO:0000313" key="4">
    <source>
        <dbReference type="Proteomes" id="UP000069940"/>
    </source>
</evidence>
<sequence>MQLREGSVSRVISDGLPQGDVLSPTLFNLYTVGLHTITEDGVELVQFADDFGIIVRAKNTSLLNEKVQEAVNLFSEKAEELNFKINTEKTKIILFTNNNNTLTVDLNGSPIETVESHRYLGVSIDRYLSFGQHINETRAKLNDRLNMLKVICGIKNGSHPQAAVSIYTALIRSVFEYGCTVTYNAKRTNRRKLDVTNNQCLRRATGCTRTTPINALTAIAGQNCLEHRLEYVTGKTIARCFERRNVVAEQLVVTPEIDDENEGVYSYQEKIYRKNWNLYTNIMPHVSTTTGNVEINSTLEGIFGPKKDLPPVKLKQAALCVMNGKYAGRGRIFTDASKESMTCGIGIFVETINMKVFYRLEWNTSITSAELQALKVAMDIIEVNQLNHYVVFTDSMTACHMLAEAIDNKKAETLLVEIIKAAQKWKTTFQWIPSHVGISGNEMADKLARSGLQHTATVLSHNVFLKDVFGILKIQMEQQTASWYTTYSEEKGKDFYDIQPNILEKPWFIGKDLRGRDIRLLNRLLTGHNYAKFWLARMKVVESPECEWCEVDETAEHLILQCPRYGLVRMQFSFDCAYANLKEVFKTNNMILYEEIVTFVRQCKLDL</sequence>
<dbReference type="GeneID" id="115260867"/>
<reference evidence="3" key="2">
    <citation type="submission" date="2025-05" db="UniProtKB">
        <authorList>
            <consortium name="EnsemblMetazoa"/>
        </authorList>
    </citation>
    <scope>IDENTIFICATION</scope>
    <source>
        <strain evidence="3">Foshan</strain>
    </source>
</reference>
<proteinExistence type="predicted"/>
<dbReference type="EnsemblMetazoa" id="AALFPA23_012720.R18335">
    <property type="protein sequence ID" value="AALFPA23_012720.P18335"/>
    <property type="gene ID" value="AALFPA23_012720"/>
</dbReference>
<protein>
    <submittedName>
        <fullName evidence="3">Uncharacterized protein</fullName>
    </submittedName>
</protein>
<dbReference type="InterPro" id="IPR000477">
    <property type="entry name" value="RT_dom"/>
</dbReference>
<evidence type="ECO:0000313" key="3">
    <source>
        <dbReference type="EnsemblMetazoa" id="AALFPA23_012720.P18335"/>
    </source>
</evidence>
<name>A0ABM1YWH6_AEDAL</name>
<dbReference type="SUPFAM" id="SSF53098">
    <property type="entry name" value="Ribonuclease H-like"/>
    <property type="match status" value="1"/>
</dbReference>
<dbReference type="Pfam" id="PF00078">
    <property type="entry name" value="RVT_1"/>
    <property type="match status" value="1"/>
</dbReference>
<dbReference type="RefSeq" id="XP_029718059.2">
    <property type="nucleotide sequence ID" value="XM_029862199.2"/>
</dbReference>
<reference evidence="4" key="1">
    <citation type="journal article" date="2015" name="Proc. Natl. Acad. Sci. U.S.A.">
        <title>Genome sequence of the Asian Tiger mosquito, Aedes albopictus, reveals insights into its biology, genetics, and evolution.</title>
        <authorList>
            <person name="Chen X.G."/>
            <person name="Jiang X."/>
            <person name="Gu J."/>
            <person name="Xu M."/>
            <person name="Wu Y."/>
            <person name="Deng Y."/>
            <person name="Zhang C."/>
            <person name="Bonizzoni M."/>
            <person name="Dermauw W."/>
            <person name="Vontas J."/>
            <person name="Armbruster P."/>
            <person name="Huang X."/>
            <person name="Yang Y."/>
            <person name="Zhang H."/>
            <person name="He W."/>
            <person name="Peng H."/>
            <person name="Liu Y."/>
            <person name="Wu K."/>
            <person name="Chen J."/>
            <person name="Lirakis M."/>
            <person name="Topalis P."/>
            <person name="Van Leeuwen T."/>
            <person name="Hall A.B."/>
            <person name="Jiang X."/>
            <person name="Thorpe C."/>
            <person name="Mueller R.L."/>
            <person name="Sun C."/>
            <person name="Waterhouse R.M."/>
            <person name="Yan G."/>
            <person name="Tu Z.J."/>
            <person name="Fang X."/>
            <person name="James A.A."/>
        </authorList>
    </citation>
    <scope>NUCLEOTIDE SEQUENCE [LARGE SCALE GENOMIC DNA]</scope>
    <source>
        <strain evidence="4">Foshan</strain>
    </source>
</reference>
<organism evidence="3 4">
    <name type="scientific">Aedes albopictus</name>
    <name type="common">Asian tiger mosquito</name>
    <name type="synonym">Stegomyia albopicta</name>
    <dbReference type="NCBI Taxonomy" id="7160"/>
    <lineage>
        <taxon>Eukaryota</taxon>
        <taxon>Metazoa</taxon>
        <taxon>Ecdysozoa</taxon>
        <taxon>Arthropoda</taxon>
        <taxon>Hexapoda</taxon>
        <taxon>Insecta</taxon>
        <taxon>Pterygota</taxon>
        <taxon>Neoptera</taxon>
        <taxon>Endopterygota</taxon>
        <taxon>Diptera</taxon>
        <taxon>Nematocera</taxon>
        <taxon>Culicoidea</taxon>
        <taxon>Culicidae</taxon>
        <taxon>Culicinae</taxon>
        <taxon>Aedini</taxon>
        <taxon>Aedes</taxon>
        <taxon>Stegomyia</taxon>
    </lineage>
</organism>
<dbReference type="Pfam" id="PF00075">
    <property type="entry name" value="RNase_H"/>
    <property type="match status" value="1"/>
</dbReference>
<dbReference type="InterPro" id="IPR043502">
    <property type="entry name" value="DNA/RNA_pol_sf"/>
</dbReference>
<dbReference type="CDD" id="cd09276">
    <property type="entry name" value="Rnase_HI_RT_non_LTR"/>
    <property type="match status" value="1"/>
</dbReference>
<dbReference type="PROSITE" id="PS50879">
    <property type="entry name" value="RNASE_H_1"/>
    <property type="match status" value="1"/>
</dbReference>
<feature type="domain" description="RNase H type-1" evidence="2">
    <location>
        <begin position="326"/>
        <end position="453"/>
    </location>
</feature>
<dbReference type="InterPro" id="IPR012337">
    <property type="entry name" value="RNaseH-like_sf"/>
</dbReference>
<dbReference type="PANTHER" id="PTHR33332">
    <property type="entry name" value="REVERSE TRANSCRIPTASE DOMAIN-CONTAINING PROTEIN"/>
    <property type="match status" value="1"/>
</dbReference>
<dbReference type="PROSITE" id="PS50878">
    <property type="entry name" value="RT_POL"/>
    <property type="match status" value="1"/>
</dbReference>
<dbReference type="InterPro" id="IPR002156">
    <property type="entry name" value="RNaseH_domain"/>
</dbReference>